<feature type="transmembrane region" description="Helical" evidence="2">
    <location>
        <begin position="343"/>
        <end position="370"/>
    </location>
</feature>
<evidence type="ECO:0000313" key="4">
    <source>
        <dbReference type="Proteomes" id="UP000823882"/>
    </source>
</evidence>
<accession>A0A9D2P281</accession>
<feature type="region of interest" description="Disordered" evidence="1">
    <location>
        <begin position="446"/>
        <end position="467"/>
    </location>
</feature>
<gene>
    <name evidence="3" type="ORF">H9701_07265</name>
</gene>
<feature type="transmembrane region" description="Helical" evidence="2">
    <location>
        <begin position="87"/>
        <end position="112"/>
    </location>
</feature>
<dbReference type="AlphaFoldDB" id="A0A9D2P281"/>
<comment type="caution">
    <text evidence="3">The sequence shown here is derived from an EMBL/GenBank/DDBJ whole genome shotgun (WGS) entry which is preliminary data.</text>
</comment>
<feature type="transmembrane region" description="Helical" evidence="2">
    <location>
        <begin position="124"/>
        <end position="143"/>
    </location>
</feature>
<evidence type="ECO:0000256" key="2">
    <source>
        <dbReference type="SAM" id="Phobius"/>
    </source>
</evidence>
<keyword evidence="2" id="KW-1133">Transmembrane helix</keyword>
<feature type="transmembrane region" description="Helical" evidence="2">
    <location>
        <begin position="180"/>
        <end position="201"/>
    </location>
</feature>
<protein>
    <submittedName>
        <fullName evidence="3">DUF1576 domain-containing protein</fullName>
    </submittedName>
</protein>
<feature type="transmembrane region" description="Helical" evidence="2">
    <location>
        <begin position="311"/>
        <end position="331"/>
    </location>
</feature>
<dbReference type="Proteomes" id="UP000823882">
    <property type="component" value="Unassembled WGS sequence"/>
</dbReference>
<feature type="transmembrane region" description="Helical" evidence="2">
    <location>
        <begin position="390"/>
        <end position="408"/>
    </location>
</feature>
<feature type="transmembrane region" description="Helical" evidence="2">
    <location>
        <begin position="56"/>
        <end position="75"/>
    </location>
</feature>
<keyword evidence="2" id="KW-0812">Transmembrane</keyword>
<sequence>MRYKKEYWLILLFALSLAVVGICFDDPANILPGLRKIILMQDVLITDYVETAGPGAAFINAALVTVISAGLLYFSGDLPNGFTITEIGLMSGFALFGKNIFNIWPIFLGTWLYSRIQKEPFSKYVGTALLATALSPLVSYMAFGSRHAHPLGGLLMGIIIGLILPPLSAYTYKVQNGMNLYNMGFACGMLAMMIVPMLDAVDDSPQTVSYWAEGYNLEFGLVLTVYCLIFIICGLFFSGKPIWAVWAGYRRILTTSGRAPSDYLRSSGHGPVLINMGVNGLVAMAYILLVGGDLNGPTLGGIFTIIGFSAYGKHLFNILPVMVGVMLGGIFMHYNVDAPSLQLAALFGTTLAPFAGVFGPVTGAAAGFLHSALVLQTGSALAGVNLYNNGFSGGLISIVLFPVVTAIFRHRNPELAPMDFFVDTRGDKPEPLERDLDVDLDEVDGEPFPVLQQKQAEAESSDTGEDP</sequence>
<name>A0A9D2P281_9FIRM</name>
<feature type="transmembrane region" description="Helical" evidence="2">
    <location>
        <begin position="149"/>
        <end position="168"/>
    </location>
</feature>
<proteinExistence type="predicted"/>
<dbReference type="Pfam" id="PF07613">
    <property type="entry name" value="DUF1576"/>
    <property type="match status" value="2"/>
</dbReference>
<feature type="transmembrane region" description="Helical" evidence="2">
    <location>
        <begin position="221"/>
        <end position="249"/>
    </location>
</feature>
<reference evidence="3" key="1">
    <citation type="journal article" date="2021" name="PeerJ">
        <title>Extensive microbial diversity within the chicken gut microbiome revealed by metagenomics and culture.</title>
        <authorList>
            <person name="Gilroy R."/>
            <person name="Ravi A."/>
            <person name="Getino M."/>
            <person name="Pursley I."/>
            <person name="Horton D.L."/>
            <person name="Alikhan N.F."/>
            <person name="Baker D."/>
            <person name="Gharbi K."/>
            <person name="Hall N."/>
            <person name="Watson M."/>
            <person name="Adriaenssens E.M."/>
            <person name="Foster-Nyarko E."/>
            <person name="Jarju S."/>
            <person name="Secka A."/>
            <person name="Antonio M."/>
            <person name="Oren A."/>
            <person name="Chaudhuri R.R."/>
            <person name="La Ragione R."/>
            <person name="Hildebrand F."/>
            <person name="Pallen M.J."/>
        </authorList>
    </citation>
    <scope>NUCLEOTIDE SEQUENCE</scope>
    <source>
        <strain evidence="3">CHK186-1790</strain>
    </source>
</reference>
<dbReference type="EMBL" id="DWWJ01000128">
    <property type="protein sequence ID" value="HJC41334.1"/>
    <property type="molecule type" value="Genomic_DNA"/>
</dbReference>
<organism evidence="3 4">
    <name type="scientific">Candidatus Intestinimonas pullistercoris</name>
    <dbReference type="NCBI Taxonomy" id="2838623"/>
    <lineage>
        <taxon>Bacteria</taxon>
        <taxon>Bacillati</taxon>
        <taxon>Bacillota</taxon>
        <taxon>Clostridia</taxon>
        <taxon>Eubacteriales</taxon>
        <taxon>Intestinimonas</taxon>
    </lineage>
</organism>
<keyword evidence="2" id="KW-0472">Membrane</keyword>
<dbReference type="InterPro" id="IPR011470">
    <property type="entry name" value="DUF1576"/>
</dbReference>
<reference evidence="3" key="2">
    <citation type="submission" date="2021-04" db="EMBL/GenBank/DDBJ databases">
        <authorList>
            <person name="Gilroy R."/>
        </authorList>
    </citation>
    <scope>NUCLEOTIDE SEQUENCE</scope>
    <source>
        <strain evidence="3">CHK186-1790</strain>
    </source>
</reference>
<evidence type="ECO:0000256" key="1">
    <source>
        <dbReference type="SAM" id="MobiDB-lite"/>
    </source>
</evidence>
<evidence type="ECO:0000313" key="3">
    <source>
        <dbReference type="EMBL" id="HJC41334.1"/>
    </source>
</evidence>